<gene>
    <name evidence="2" type="ORF">H9644_20295</name>
</gene>
<evidence type="ECO:0000313" key="3">
    <source>
        <dbReference type="Proteomes" id="UP000605603"/>
    </source>
</evidence>
<organism evidence="2 3">
    <name type="scientific">Escherichia whittamii</name>
    <dbReference type="NCBI Taxonomy" id="2762229"/>
    <lineage>
        <taxon>Bacteria</taxon>
        <taxon>Pseudomonadati</taxon>
        <taxon>Pseudomonadota</taxon>
        <taxon>Gammaproteobacteria</taxon>
        <taxon>Enterobacterales</taxon>
        <taxon>Enterobacteriaceae</taxon>
        <taxon>Escherichia</taxon>
    </lineage>
</organism>
<dbReference type="Proteomes" id="UP000605603">
    <property type="component" value="Unassembled WGS sequence"/>
</dbReference>
<keyword evidence="3" id="KW-1185">Reference proteome</keyword>
<feature type="domain" description="DUF4123" evidence="1">
    <location>
        <begin position="8"/>
        <end position="121"/>
    </location>
</feature>
<comment type="caution">
    <text evidence="2">The sequence shown here is derived from an EMBL/GenBank/DDBJ whole genome shotgun (WGS) entry which is preliminary data.</text>
</comment>
<dbReference type="EMBL" id="JACSQI010000018">
    <property type="protein sequence ID" value="MBD7975348.1"/>
    <property type="molecule type" value="Genomic_DNA"/>
</dbReference>
<sequence length="279" mass="32792">MKTAPIQYAIVDGAVEEGLLDFLQEKKPPHCCLFPPPVQPDLEALAPWLVEVTPEVTAWLGTKDTPWGIYVSSYSKIHVVLQHFRRYLWVNIPERSKPVLFRFYDPRNIWSLVSVLTPRELLLFIDPIDKISTWYAGEEREDNFSSLRRPDARRIPSKNNTILTFSHRQYENLNRQAQNNYIQKLTRYIHNYYTSSNYFSDKDYACINRQAEDYFLLCQSLDITDDRSVRGIVFLLLKNTITDSTNIPQQWLDILSNKERPAYNRVEMLLLQELGFIPQ</sequence>
<proteinExistence type="predicted"/>
<accession>A0ABR8THV5</accession>
<reference evidence="2 3" key="1">
    <citation type="submission" date="2020-08" db="EMBL/GenBank/DDBJ databases">
        <title>A Genomic Blueprint of the Chicken Gut Microbiome.</title>
        <authorList>
            <person name="Gilroy R."/>
            <person name="Ravi A."/>
            <person name="Getino M."/>
            <person name="Pursley I."/>
            <person name="Horton D.L."/>
            <person name="Alikhan N.-F."/>
            <person name="Baker D."/>
            <person name="Gharbi K."/>
            <person name="Hall N."/>
            <person name="Watson M."/>
            <person name="Adriaenssens E.M."/>
            <person name="Foster-Nyarko E."/>
            <person name="Jarju S."/>
            <person name="Secka A."/>
            <person name="Antonio M."/>
            <person name="Oren A."/>
            <person name="Chaudhuri R."/>
            <person name="La Ragione R.M."/>
            <person name="Hildebrand F."/>
            <person name="Pallen M.J."/>
        </authorList>
    </citation>
    <scope>NUCLEOTIDE SEQUENCE [LARGE SCALE GENOMIC DNA]</scope>
    <source>
        <strain evidence="2 3">Sa2BVA5</strain>
    </source>
</reference>
<dbReference type="RefSeq" id="WP_105289157.1">
    <property type="nucleotide sequence ID" value="NZ_JACSQI010000018.1"/>
</dbReference>
<evidence type="ECO:0000313" key="2">
    <source>
        <dbReference type="EMBL" id="MBD7975348.1"/>
    </source>
</evidence>
<protein>
    <submittedName>
        <fullName evidence="2">DUF4123 domain-containing protein</fullName>
    </submittedName>
</protein>
<dbReference type="InterPro" id="IPR025391">
    <property type="entry name" value="DUF4123"/>
</dbReference>
<dbReference type="Pfam" id="PF13503">
    <property type="entry name" value="DUF4123"/>
    <property type="match status" value="1"/>
</dbReference>
<evidence type="ECO:0000259" key="1">
    <source>
        <dbReference type="Pfam" id="PF13503"/>
    </source>
</evidence>
<name>A0ABR8THV5_9ESCH</name>